<protein>
    <submittedName>
        <fullName evidence="2">Uncharacterized protein</fullName>
    </submittedName>
</protein>
<keyword evidence="3" id="KW-1185">Reference proteome</keyword>
<feature type="region of interest" description="Disordered" evidence="1">
    <location>
        <begin position="97"/>
        <end position="134"/>
    </location>
</feature>
<evidence type="ECO:0000313" key="3">
    <source>
        <dbReference type="Proteomes" id="UP000527355"/>
    </source>
</evidence>
<dbReference type="EMBL" id="JABWUV010000009">
    <property type="protein sequence ID" value="KAF6330390.1"/>
    <property type="molecule type" value="Genomic_DNA"/>
</dbReference>
<feature type="region of interest" description="Disordered" evidence="1">
    <location>
        <begin position="1"/>
        <end position="54"/>
    </location>
</feature>
<evidence type="ECO:0000313" key="2">
    <source>
        <dbReference type="EMBL" id="KAF6330390.1"/>
    </source>
</evidence>
<proteinExistence type="predicted"/>
<sequence length="134" mass="14441">MHFPQRNKNNIPAHFLPALTPPPRSRVATLQGRFSPRPDTLRSQAQDWGPGPLLLEGHPLTSSLWHSDLPPWAARDGSGTEPVQPFVGQAAAAAQLSSGRMDGVGDECGLGKSPDVQWGHAHEHSSSSSRPKLF</sequence>
<reference evidence="2 3" key="1">
    <citation type="journal article" date="2020" name="Nature">
        <title>Six reference-quality genomes reveal evolution of bat adaptations.</title>
        <authorList>
            <person name="Jebb D."/>
            <person name="Huang Z."/>
            <person name="Pippel M."/>
            <person name="Hughes G.M."/>
            <person name="Lavrichenko K."/>
            <person name="Devanna P."/>
            <person name="Winkler S."/>
            <person name="Jermiin L.S."/>
            <person name="Skirmuntt E.C."/>
            <person name="Katzourakis A."/>
            <person name="Burkitt-Gray L."/>
            <person name="Ray D.A."/>
            <person name="Sullivan K.A.M."/>
            <person name="Roscito J.G."/>
            <person name="Kirilenko B.M."/>
            <person name="Davalos L.M."/>
            <person name="Corthals A.P."/>
            <person name="Power M.L."/>
            <person name="Jones G."/>
            <person name="Ransome R.D."/>
            <person name="Dechmann D.K.N."/>
            <person name="Locatelli A.G."/>
            <person name="Puechmaille S.J."/>
            <person name="Fedrigo O."/>
            <person name="Jarvis E.D."/>
            <person name="Hiller M."/>
            <person name="Vernes S.C."/>
            <person name="Myers E.W."/>
            <person name="Teeling E.C."/>
        </authorList>
    </citation>
    <scope>NUCLEOTIDE SEQUENCE [LARGE SCALE GENOMIC DNA]</scope>
    <source>
        <strain evidence="2">MMyoMyo1</strain>
        <tissue evidence="2">Flight muscle</tissue>
    </source>
</reference>
<name>A0A7J7VZG9_MYOMY</name>
<dbReference type="Proteomes" id="UP000527355">
    <property type="component" value="Unassembled WGS sequence"/>
</dbReference>
<feature type="compositionally biased region" description="Polar residues" evidence="1">
    <location>
        <begin position="1"/>
        <end position="10"/>
    </location>
</feature>
<gene>
    <name evidence="2" type="ORF">mMyoMyo1_012380</name>
</gene>
<comment type="caution">
    <text evidence="2">The sequence shown here is derived from an EMBL/GenBank/DDBJ whole genome shotgun (WGS) entry which is preliminary data.</text>
</comment>
<evidence type="ECO:0000256" key="1">
    <source>
        <dbReference type="SAM" id="MobiDB-lite"/>
    </source>
</evidence>
<dbReference type="AlphaFoldDB" id="A0A7J7VZG9"/>
<accession>A0A7J7VZG9</accession>
<organism evidence="2 3">
    <name type="scientific">Myotis myotis</name>
    <name type="common">Greater mouse-eared bat</name>
    <name type="synonym">Vespertilio myotis</name>
    <dbReference type="NCBI Taxonomy" id="51298"/>
    <lineage>
        <taxon>Eukaryota</taxon>
        <taxon>Metazoa</taxon>
        <taxon>Chordata</taxon>
        <taxon>Craniata</taxon>
        <taxon>Vertebrata</taxon>
        <taxon>Euteleostomi</taxon>
        <taxon>Mammalia</taxon>
        <taxon>Eutheria</taxon>
        <taxon>Laurasiatheria</taxon>
        <taxon>Chiroptera</taxon>
        <taxon>Yangochiroptera</taxon>
        <taxon>Vespertilionidae</taxon>
        <taxon>Myotis</taxon>
    </lineage>
</organism>